<accession>A0A5B7FIL5</accession>
<feature type="compositionally biased region" description="Acidic residues" evidence="1">
    <location>
        <begin position="1"/>
        <end position="13"/>
    </location>
</feature>
<keyword evidence="3" id="KW-1185">Reference proteome</keyword>
<protein>
    <submittedName>
        <fullName evidence="2">Uncharacterized protein</fullName>
    </submittedName>
</protein>
<dbReference type="Proteomes" id="UP000324222">
    <property type="component" value="Unassembled WGS sequence"/>
</dbReference>
<comment type="caution">
    <text evidence="2">The sequence shown here is derived from an EMBL/GenBank/DDBJ whole genome shotgun (WGS) entry which is preliminary data.</text>
</comment>
<evidence type="ECO:0000256" key="1">
    <source>
        <dbReference type="SAM" id="MobiDB-lite"/>
    </source>
</evidence>
<sequence>MDEQEEEEEEEEERELRDSGVDKTSVINTSHRTQETWRHHRAPDSSAWRGVRSRATGVRKTKSEQVKSREATAT</sequence>
<reference evidence="2 3" key="1">
    <citation type="submission" date="2019-05" db="EMBL/GenBank/DDBJ databases">
        <title>Another draft genome of Portunus trituberculatus and its Hox gene families provides insights of decapod evolution.</title>
        <authorList>
            <person name="Jeong J.-H."/>
            <person name="Song I."/>
            <person name="Kim S."/>
            <person name="Choi T."/>
            <person name="Kim D."/>
            <person name="Ryu S."/>
            <person name="Kim W."/>
        </authorList>
    </citation>
    <scope>NUCLEOTIDE SEQUENCE [LARGE SCALE GENOMIC DNA]</scope>
    <source>
        <tissue evidence="2">Muscle</tissue>
    </source>
</reference>
<feature type="region of interest" description="Disordered" evidence="1">
    <location>
        <begin position="1"/>
        <end position="74"/>
    </location>
</feature>
<evidence type="ECO:0000313" key="2">
    <source>
        <dbReference type="EMBL" id="MPC44999.1"/>
    </source>
</evidence>
<evidence type="ECO:0000313" key="3">
    <source>
        <dbReference type="Proteomes" id="UP000324222"/>
    </source>
</evidence>
<feature type="compositionally biased region" description="Basic and acidic residues" evidence="1">
    <location>
        <begin position="61"/>
        <end position="74"/>
    </location>
</feature>
<gene>
    <name evidence="2" type="ORF">E2C01_038682</name>
</gene>
<dbReference type="AlphaFoldDB" id="A0A5B7FIL5"/>
<dbReference type="EMBL" id="VSRR010006525">
    <property type="protein sequence ID" value="MPC44999.1"/>
    <property type="molecule type" value="Genomic_DNA"/>
</dbReference>
<name>A0A5B7FIL5_PORTR</name>
<organism evidence="2 3">
    <name type="scientific">Portunus trituberculatus</name>
    <name type="common">Swimming crab</name>
    <name type="synonym">Neptunus trituberculatus</name>
    <dbReference type="NCBI Taxonomy" id="210409"/>
    <lineage>
        <taxon>Eukaryota</taxon>
        <taxon>Metazoa</taxon>
        <taxon>Ecdysozoa</taxon>
        <taxon>Arthropoda</taxon>
        <taxon>Crustacea</taxon>
        <taxon>Multicrustacea</taxon>
        <taxon>Malacostraca</taxon>
        <taxon>Eumalacostraca</taxon>
        <taxon>Eucarida</taxon>
        <taxon>Decapoda</taxon>
        <taxon>Pleocyemata</taxon>
        <taxon>Brachyura</taxon>
        <taxon>Eubrachyura</taxon>
        <taxon>Portunoidea</taxon>
        <taxon>Portunidae</taxon>
        <taxon>Portuninae</taxon>
        <taxon>Portunus</taxon>
    </lineage>
</organism>
<proteinExistence type="predicted"/>